<evidence type="ECO:0008006" key="2">
    <source>
        <dbReference type="Google" id="ProtNLM"/>
    </source>
</evidence>
<name>A0AAT9F7W6_9BACT</name>
<dbReference type="KEGG" id="mcm:MCAL160_0376"/>
<sequence length="211" mass="24900">MGKICHLYYEQGSRELVFNDNWDWDGCILKIAYYSLNKTAVTLQNSEEIARVHKLNTFNGDVFKFEKFNDLSDYDDLFNKTNNNLKINSQPRKELRVITTRPFLELGDTLDLNFNDFKFDGRYICYGFNAKYFANTHGLHITYLLRNSFNSDTLLNIYDNQTYRTNPLLVRAKGTTLYKYKDYASKGNLHYLYGYNKQTKTKANNLSTWKI</sequence>
<organism evidence="1">
    <name type="scientific">Mycoplasmopsis californica HAZ160_1</name>
    <dbReference type="NCBI Taxonomy" id="1397850"/>
    <lineage>
        <taxon>Bacteria</taxon>
        <taxon>Bacillati</taxon>
        <taxon>Mycoplasmatota</taxon>
        <taxon>Mycoplasmoidales</taxon>
        <taxon>Metamycoplasmataceae</taxon>
        <taxon>Mycoplasmopsis</taxon>
    </lineage>
</organism>
<reference evidence="1" key="1">
    <citation type="journal article" date="2014" name="Appl. Environ. Microbiol.">
        <title>Molecular Epidemiology of Cases of Mycoplasma californicum Infection in Japan.</title>
        <authorList>
            <person name="Hata E."/>
            <person name="Suzuki K."/>
            <person name="Hanyu H."/>
            <person name="Itoh M."/>
            <person name="Higuchi H."/>
            <person name="Kobayashi H."/>
        </authorList>
    </citation>
    <scope>NUCLEOTIDE SEQUENCE</scope>
    <source>
        <strain evidence="1">HAZ160_1</strain>
    </source>
</reference>
<evidence type="ECO:0000313" key="1">
    <source>
        <dbReference type="EMBL" id="BAP00983.1"/>
    </source>
</evidence>
<protein>
    <recommendedName>
        <fullName evidence="2">DUF31 domain-containing protein</fullName>
    </recommendedName>
</protein>
<dbReference type="EMBL" id="AP013353">
    <property type="protein sequence ID" value="BAP00983.1"/>
    <property type="molecule type" value="Genomic_DNA"/>
</dbReference>
<reference evidence="1" key="4">
    <citation type="submission" date="2024-06" db="EMBL/GenBank/DDBJ databases">
        <authorList>
            <consortium name="Mycoplasma californicum genome sequencing consortium"/>
            <person name="Hata E."/>
            <person name="Tanaka K."/>
            <person name="Tamamura Y."/>
        </authorList>
    </citation>
    <scope>NUCLEOTIDE SEQUENCE</scope>
    <source>
        <strain evidence="1">HAZ160_1</strain>
    </source>
</reference>
<reference evidence="1" key="3">
    <citation type="journal article" date="2019" name="Vet. Microbiol.">
        <title>Mutations associated with change of susceptibility to lincosamides and/or macrolides in field and laboratory-derived Mycoplasma californicum strains in Japan, and development of a rapid detection method for these mutations.</title>
        <authorList>
            <person name="Hata E."/>
            <person name="Nagai K."/>
            <person name="Murakami K."/>
        </authorList>
    </citation>
    <scope>NUCLEOTIDE SEQUENCE</scope>
    <source>
        <strain evidence="1">HAZ160_1</strain>
    </source>
</reference>
<dbReference type="AlphaFoldDB" id="A0AAT9F7W6"/>
<gene>
    <name evidence="1" type="ORF">MCAL160_0376</name>
</gene>
<accession>A0AAT9F7W6</accession>
<proteinExistence type="predicted"/>
<reference evidence="1" key="2">
    <citation type="journal article" date="2014" name="Genome Announc.">
        <title>Complete Genome Sequence of Mycoplasma californicum Strain HAZ160_1 from Bovine Mastitic Milk in Japan.</title>
        <authorList>
            <person name="Hata E."/>
            <person name="Murakami K."/>
        </authorList>
    </citation>
    <scope>NUCLEOTIDE SEQUENCE</scope>
    <source>
        <strain evidence="1">HAZ160_1</strain>
    </source>
</reference>